<reference evidence="3" key="1">
    <citation type="submission" date="2018-02" db="EMBL/GenBank/DDBJ databases">
        <authorList>
            <person name="Hausmann B."/>
        </authorList>
    </citation>
    <scope>NUCLEOTIDE SEQUENCE [LARGE SCALE GENOMIC DNA]</scope>
    <source>
        <strain evidence="3">Peat soil MAG SbF1</strain>
    </source>
</reference>
<dbReference type="Pfam" id="PF13384">
    <property type="entry name" value="HTH_23"/>
    <property type="match status" value="1"/>
</dbReference>
<evidence type="ECO:0000313" key="2">
    <source>
        <dbReference type="EMBL" id="SPF52235.1"/>
    </source>
</evidence>
<evidence type="ECO:0000313" key="3">
    <source>
        <dbReference type="Proteomes" id="UP000238916"/>
    </source>
</evidence>
<feature type="domain" description="Winged helix-turn helix" evidence="1">
    <location>
        <begin position="109"/>
        <end position="162"/>
    </location>
</feature>
<protein>
    <recommendedName>
        <fullName evidence="1">Winged helix-turn helix domain-containing protein</fullName>
    </recommendedName>
</protein>
<dbReference type="EMBL" id="OMOF01000516">
    <property type="protein sequence ID" value="SPF52235.1"/>
    <property type="molecule type" value="Genomic_DNA"/>
</dbReference>
<dbReference type="Proteomes" id="UP000238916">
    <property type="component" value="Unassembled WGS sequence"/>
</dbReference>
<sequence>MTKQKNHELQNIIDAMKSTNNRRMFERYQAVKLYLEGYLIIQIAEIIGRNRITVSTYIHTYLAEGLSGLKISYSQGRPSFLTESQKQQVKHLVSEQRPEDVGFPAEMNWTCPLLREWIKRQFKIQYTDRGVLKLLKELGFSCTRPTYTLAKANTDKQEEFKKICESQNSLINE</sequence>
<dbReference type="SUPFAM" id="SSF46689">
    <property type="entry name" value="Homeodomain-like"/>
    <property type="match status" value="1"/>
</dbReference>
<evidence type="ECO:0000259" key="1">
    <source>
        <dbReference type="Pfam" id="PF13592"/>
    </source>
</evidence>
<proteinExistence type="predicted"/>
<dbReference type="InterPro" id="IPR025959">
    <property type="entry name" value="Winged_HTH_dom"/>
</dbReference>
<name>A0A2U3LJV7_9FIRM</name>
<dbReference type="AlphaFoldDB" id="A0A2U3LJV7"/>
<gene>
    <name evidence="2" type="ORF">SBF1_5630001</name>
</gene>
<organism evidence="2 3">
    <name type="scientific">Candidatus Desulfosporosinus infrequens</name>
    <dbReference type="NCBI Taxonomy" id="2043169"/>
    <lineage>
        <taxon>Bacteria</taxon>
        <taxon>Bacillati</taxon>
        <taxon>Bacillota</taxon>
        <taxon>Clostridia</taxon>
        <taxon>Eubacteriales</taxon>
        <taxon>Desulfitobacteriaceae</taxon>
        <taxon>Desulfosporosinus</taxon>
    </lineage>
</organism>
<dbReference type="InterPro" id="IPR009057">
    <property type="entry name" value="Homeodomain-like_sf"/>
</dbReference>
<dbReference type="Pfam" id="PF13592">
    <property type="entry name" value="HTH_33"/>
    <property type="match status" value="1"/>
</dbReference>
<accession>A0A2U3LJV7</accession>